<name>A0A7Y4NDC1_9BACT</name>
<comment type="caution">
    <text evidence="2">The sequence shown here is derived from an EMBL/GenBank/DDBJ whole genome shotgun (WGS) entry which is preliminary data.</text>
</comment>
<gene>
    <name evidence="2" type="ORF">HNS30_14545</name>
</gene>
<feature type="region of interest" description="Disordered" evidence="1">
    <location>
        <begin position="1"/>
        <end position="53"/>
    </location>
</feature>
<reference evidence="2 3" key="1">
    <citation type="submission" date="2020-05" db="EMBL/GenBank/DDBJ databases">
        <authorList>
            <person name="Whitworth D."/>
        </authorList>
    </citation>
    <scope>NUCLEOTIDE SEQUENCE [LARGE SCALE GENOMIC DNA]</scope>
    <source>
        <strain evidence="2 3">CA046A</strain>
    </source>
</reference>
<dbReference type="RefSeq" id="WP_171414575.1">
    <property type="nucleotide sequence ID" value="NZ_JABFJW010000096.1"/>
</dbReference>
<feature type="compositionally biased region" description="Basic residues" evidence="1">
    <location>
        <begin position="1"/>
        <end position="11"/>
    </location>
</feature>
<evidence type="ECO:0000313" key="3">
    <source>
        <dbReference type="Proteomes" id="UP000528460"/>
    </source>
</evidence>
<sequence length="153" mass="16707">MPQKTPHRQSRAKNGAPKSRAKAKPARAVEKQVQAVDLDPANRPGVPMETAPKPLAGARVPIALQHADVPVFKHAGRKVMPPVFGTAQPPKGLSGLIRKAAYAKPDHKPGHWMLLMLADRVDVWEHRLRRSLAWAAPSAAVLVAGLMWRARRA</sequence>
<evidence type="ECO:0000313" key="2">
    <source>
        <dbReference type="EMBL" id="NOK10253.1"/>
    </source>
</evidence>
<dbReference type="AlphaFoldDB" id="A0A7Y4NDC1"/>
<protein>
    <submittedName>
        <fullName evidence="2">Uncharacterized protein</fullName>
    </submittedName>
</protein>
<organism evidence="2 3">
    <name type="scientific">Corallococcus exercitus</name>
    <dbReference type="NCBI Taxonomy" id="2316736"/>
    <lineage>
        <taxon>Bacteria</taxon>
        <taxon>Pseudomonadati</taxon>
        <taxon>Myxococcota</taxon>
        <taxon>Myxococcia</taxon>
        <taxon>Myxococcales</taxon>
        <taxon>Cystobacterineae</taxon>
        <taxon>Myxococcaceae</taxon>
        <taxon>Corallococcus</taxon>
    </lineage>
</organism>
<evidence type="ECO:0000256" key="1">
    <source>
        <dbReference type="SAM" id="MobiDB-lite"/>
    </source>
</evidence>
<dbReference type="Proteomes" id="UP000528460">
    <property type="component" value="Unassembled WGS sequence"/>
</dbReference>
<dbReference type="EMBL" id="JABFJW010000096">
    <property type="protein sequence ID" value="NOK10253.1"/>
    <property type="molecule type" value="Genomic_DNA"/>
</dbReference>
<accession>A0A7Y4NDC1</accession>
<proteinExistence type="predicted"/>